<evidence type="ECO:0000256" key="2">
    <source>
        <dbReference type="ARBA" id="ARBA00022748"/>
    </source>
</evidence>
<evidence type="ECO:0000256" key="1">
    <source>
        <dbReference type="ARBA" id="ARBA00004196"/>
    </source>
</evidence>
<dbReference type="InterPro" id="IPR017937">
    <property type="entry name" value="Thioredoxin_CS"/>
</dbReference>
<dbReference type="InterPro" id="IPR013766">
    <property type="entry name" value="Thioredoxin_domain"/>
</dbReference>
<accession>A0A540X1B2</accession>
<dbReference type="PROSITE" id="PS00194">
    <property type="entry name" value="THIOREDOXIN_1"/>
    <property type="match status" value="1"/>
</dbReference>
<dbReference type="InterPro" id="IPR000866">
    <property type="entry name" value="AhpC/TSA"/>
</dbReference>
<keyword evidence="3" id="KW-1015">Disulfide bond</keyword>
<dbReference type="SUPFAM" id="SSF52833">
    <property type="entry name" value="Thioredoxin-like"/>
    <property type="match status" value="1"/>
</dbReference>
<dbReference type="Pfam" id="PF00578">
    <property type="entry name" value="AhpC-TSA"/>
    <property type="match status" value="1"/>
</dbReference>
<dbReference type="PANTHER" id="PTHR42852:SF6">
    <property type="entry name" value="THIOL:DISULFIDE INTERCHANGE PROTEIN DSBE"/>
    <property type="match status" value="1"/>
</dbReference>
<dbReference type="Gene3D" id="3.40.30.10">
    <property type="entry name" value="Glutaredoxin"/>
    <property type="match status" value="1"/>
</dbReference>
<dbReference type="GO" id="GO:0016491">
    <property type="term" value="F:oxidoreductase activity"/>
    <property type="evidence" value="ECO:0007669"/>
    <property type="project" value="InterPro"/>
</dbReference>
<evidence type="ECO:0000259" key="5">
    <source>
        <dbReference type="PROSITE" id="PS51352"/>
    </source>
</evidence>
<sequence length="186" mass="20547">MRRWRYTLGFAALCVGLLVVLAKGFGRNPHEVPFMLAGKPAPDFVLRSLDTGEKVSLADLKGRPVVINFWASWCGPCQYEHPVLEWGQREFGSQAVFLGVVFEDSEDNARAFLRRQGYSFPQLVDPRSRMAVSYGVAGVPETYFINPAGIIQGKHVGPIDPESLTRRIRELTATAEAPTAAEAARP</sequence>
<evidence type="ECO:0000256" key="3">
    <source>
        <dbReference type="ARBA" id="ARBA00023157"/>
    </source>
</evidence>
<evidence type="ECO:0000313" key="6">
    <source>
        <dbReference type="EMBL" id="TQF15036.1"/>
    </source>
</evidence>
<dbReference type="GO" id="GO:0016209">
    <property type="term" value="F:antioxidant activity"/>
    <property type="evidence" value="ECO:0007669"/>
    <property type="project" value="InterPro"/>
</dbReference>
<reference evidence="6 7" key="1">
    <citation type="submission" date="2019-06" db="EMBL/GenBank/DDBJ databases">
        <authorList>
            <person name="Livingstone P."/>
            <person name="Whitworth D."/>
        </authorList>
    </citation>
    <scope>NUCLEOTIDE SEQUENCE [LARGE SCALE GENOMIC DNA]</scope>
    <source>
        <strain evidence="6 7">AM401</strain>
    </source>
</reference>
<dbReference type="GO" id="GO:0017004">
    <property type="term" value="P:cytochrome complex assembly"/>
    <property type="evidence" value="ECO:0007669"/>
    <property type="project" value="UniProtKB-KW"/>
</dbReference>
<dbReference type="RefSeq" id="WP_141643304.1">
    <property type="nucleotide sequence ID" value="NZ_VIFM01000053.1"/>
</dbReference>
<evidence type="ECO:0000313" key="7">
    <source>
        <dbReference type="Proteomes" id="UP000315369"/>
    </source>
</evidence>
<gene>
    <name evidence="6" type="ORF">FJV41_15750</name>
</gene>
<keyword evidence="7" id="KW-1185">Reference proteome</keyword>
<dbReference type="PANTHER" id="PTHR42852">
    <property type="entry name" value="THIOL:DISULFIDE INTERCHANGE PROTEIN DSBE"/>
    <property type="match status" value="1"/>
</dbReference>
<dbReference type="PROSITE" id="PS51352">
    <property type="entry name" value="THIOREDOXIN_2"/>
    <property type="match status" value="1"/>
</dbReference>
<keyword evidence="4" id="KW-0676">Redox-active center</keyword>
<name>A0A540X1B2_9BACT</name>
<dbReference type="OrthoDB" id="9813820at2"/>
<dbReference type="InterPro" id="IPR036249">
    <property type="entry name" value="Thioredoxin-like_sf"/>
</dbReference>
<dbReference type="InterPro" id="IPR050553">
    <property type="entry name" value="Thioredoxin_ResA/DsbE_sf"/>
</dbReference>
<proteinExistence type="predicted"/>
<dbReference type="EMBL" id="VIFM01000053">
    <property type="protein sequence ID" value="TQF15036.1"/>
    <property type="molecule type" value="Genomic_DNA"/>
</dbReference>
<organism evidence="6 7">
    <name type="scientific">Myxococcus llanfairpwllgwyngyllgogerychwyrndrobwllllantysiliogogogochensis</name>
    <dbReference type="NCBI Taxonomy" id="2590453"/>
    <lineage>
        <taxon>Bacteria</taxon>
        <taxon>Pseudomonadati</taxon>
        <taxon>Myxococcota</taxon>
        <taxon>Myxococcia</taxon>
        <taxon>Myxococcales</taxon>
        <taxon>Cystobacterineae</taxon>
        <taxon>Myxococcaceae</taxon>
        <taxon>Myxococcus</taxon>
    </lineage>
</organism>
<keyword evidence="2" id="KW-0201">Cytochrome c-type biogenesis</keyword>
<dbReference type="Proteomes" id="UP000315369">
    <property type="component" value="Unassembled WGS sequence"/>
</dbReference>
<evidence type="ECO:0000256" key="4">
    <source>
        <dbReference type="ARBA" id="ARBA00023284"/>
    </source>
</evidence>
<comment type="caution">
    <text evidence="6">The sequence shown here is derived from an EMBL/GenBank/DDBJ whole genome shotgun (WGS) entry which is preliminary data.</text>
</comment>
<dbReference type="AlphaFoldDB" id="A0A540X1B2"/>
<protein>
    <submittedName>
        <fullName evidence="6">Redoxin domain-containing protein</fullName>
    </submittedName>
</protein>
<feature type="domain" description="Thioredoxin" evidence="5">
    <location>
        <begin position="35"/>
        <end position="173"/>
    </location>
</feature>
<comment type="subcellular location">
    <subcellularLocation>
        <location evidence="1">Cell envelope</location>
    </subcellularLocation>
</comment>
<dbReference type="GO" id="GO:0030313">
    <property type="term" value="C:cell envelope"/>
    <property type="evidence" value="ECO:0007669"/>
    <property type="project" value="UniProtKB-SubCell"/>
</dbReference>